<comment type="caution">
    <text evidence="2">The sequence shown here is derived from an EMBL/GenBank/DDBJ whole genome shotgun (WGS) entry which is preliminary data.</text>
</comment>
<feature type="region of interest" description="Disordered" evidence="1">
    <location>
        <begin position="14"/>
        <end position="53"/>
    </location>
</feature>
<accession>A0ABW5YHC3</accession>
<evidence type="ECO:0008006" key="4">
    <source>
        <dbReference type="Google" id="ProtNLM"/>
    </source>
</evidence>
<dbReference type="Proteomes" id="UP001597557">
    <property type="component" value="Unassembled WGS sequence"/>
</dbReference>
<evidence type="ECO:0000313" key="2">
    <source>
        <dbReference type="EMBL" id="MFD2874429.1"/>
    </source>
</evidence>
<evidence type="ECO:0000313" key="3">
    <source>
        <dbReference type="Proteomes" id="UP001597557"/>
    </source>
</evidence>
<sequence>MIATACKLDPPIMPGDKGYVSTPENTVPGSKGTTGTTGSTGATGNTDTAKTPPPPFTGFWFCKSDMAEIYNQANQLQSSAAADPFYYSITFDSLANVGAFKLTPSPRPGPSYFAYTIIRDNAGNQYILFDSDPFFRSSNTRIQIFNQTVNTMTWLIIDPKLHNTGSGNTYTAHRLDLIKIP</sequence>
<proteinExistence type="predicted"/>
<reference evidence="3" key="1">
    <citation type="journal article" date="2019" name="Int. J. Syst. Evol. Microbiol.">
        <title>The Global Catalogue of Microorganisms (GCM) 10K type strain sequencing project: providing services to taxonomists for standard genome sequencing and annotation.</title>
        <authorList>
            <consortium name="The Broad Institute Genomics Platform"/>
            <consortium name="The Broad Institute Genome Sequencing Center for Infectious Disease"/>
            <person name="Wu L."/>
            <person name="Ma J."/>
        </authorList>
    </citation>
    <scope>NUCLEOTIDE SEQUENCE [LARGE SCALE GENOMIC DNA]</scope>
    <source>
        <strain evidence="3">KCTC 22437</strain>
    </source>
</reference>
<evidence type="ECO:0000256" key="1">
    <source>
        <dbReference type="SAM" id="MobiDB-lite"/>
    </source>
</evidence>
<gene>
    <name evidence="2" type="ORF">ACFS5N_18245</name>
</gene>
<name>A0ABW5YHC3_9SPHI</name>
<protein>
    <recommendedName>
        <fullName evidence="4">Collagen-like protein</fullName>
    </recommendedName>
</protein>
<organism evidence="2 3">
    <name type="scientific">Mucilaginibacter ximonensis</name>
    <dbReference type="NCBI Taxonomy" id="538021"/>
    <lineage>
        <taxon>Bacteria</taxon>
        <taxon>Pseudomonadati</taxon>
        <taxon>Bacteroidota</taxon>
        <taxon>Sphingobacteriia</taxon>
        <taxon>Sphingobacteriales</taxon>
        <taxon>Sphingobacteriaceae</taxon>
        <taxon>Mucilaginibacter</taxon>
    </lineage>
</organism>
<dbReference type="RefSeq" id="WP_377189087.1">
    <property type="nucleotide sequence ID" value="NZ_JBHUPD010000004.1"/>
</dbReference>
<keyword evidence="3" id="KW-1185">Reference proteome</keyword>
<feature type="compositionally biased region" description="Low complexity" evidence="1">
    <location>
        <begin position="26"/>
        <end position="48"/>
    </location>
</feature>
<dbReference type="EMBL" id="JBHUPD010000004">
    <property type="protein sequence ID" value="MFD2874429.1"/>
    <property type="molecule type" value="Genomic_DNA"/>
</dbReference>